<keyword evidence="2" id="KW-0732">Signal</keyword>
<proteinExistence type="predicted"/>
<dbReference type="RefSeq" id="WP_251932576.1">
    <property type="nucleotide sequence ID" value="NZ_CP098747.1"/>
</dbReference>
<dbReference type="EMBL" id="CP098747">
    <property type="protein sequence ID" value="USG59806.1"/>
    <property type="molecule type" value="Genomic_DNA"/>
</dbReference>
<dbReference type="PANTHER" id="PTHR40940">
    <property type="entry name" value="PROTEIN BATD-RELATED"/>
    <property type="match status" value="1"/>
</dbReference>
<dbReference type="PANTHER" id="PTHR40940:SF1">
    <property type="entry name" value="PROTEIN BATD"/>
    <property type="match status" value="1"/>
</dbReference>
<feature type="chain" id="PRO_5045385963" evidence="2">
    <location>
        <begin position="24"/>
        <end position="445"/>
    </location>
</feature>
<keyword evidence="1" id="KW-0812">Transmembrane</keyword>
<evidence type="ECO:0000256" key="2">
    <source>
        <dbReference type="SAM" id="SignalP"/>
    </source>
</evidence>
<gene>
    <name evidence="3" type="ORF">NBZ79_11515</name>
</gene>
<accession>A0ABY4VYV5</accession>
<protein>
    <submittedName>
        <fullName evidence="3">BatD family protein</fullName>
    </submittedName>
</protein>
<name>A0ABY4VYV5_9PROT</name>
<dbReference type="InterPro" id="IPR025738">
    <property type="entry name" value="BatD"/>
</dbReference>
<dbReference type="Proteomes" id="UP001056291">
    <property type="component" value="Chromosome"/>
</dbReference>
<keyword evidence="1" id="KW-0472">Membrane</keyword>
<organism evidence="3 4">
    <name type="scientific">Sneathiella marina</name>
    <dbReference type="NCBI Taxonomy" id="2950108"/>
    <lineage>
        <taxon>Bacteria</taxon>
        <taxon>Pseudomonadati</taxon>
        <taxon>Pseudomonadota</taxon>
        <taxon>Alphaproteobacteria</taxon>
        <taxon>Sneathiellales</taxon>
        <taxon>Sneathiellaceae</taxon>
        <taxon>Sneathiella</taxon>
    </lineage>
</organism>
<reference evidence="3" key="1">
    <citation type="submission" date="2022-06" db="EMBL/GenBank/DDBJ databases">
        <title>Sneathiella actinostolidae sp. nov., isolated from a sea anemonein the Western Pacific Ocean.</title>
        <authorList>
            <person name="Wei M.J."/>
        </authorList>
    </citation>
    <scope>NUCLEOTIDE SEQUENCE</scope>
    <source>
        <strain evidence="3">PHK-P5</strain>
    </source>
</reference>
<dbReference type="Pfam" id="PF13584">
    <property type="entry name" value="BatD"/>
    <property type="match status" value="1"/>
</dbReference>
<evidence type="ECO:0000256" key="1">
    <source>
        <dbReference type="SAM" id="Phobius"/>
    </source>
</evidence>
<evidence type="ECO:0000313" key="4">
    <source>
        <dbReference type="Proteomes" id="UP001056291"/>
    </source>
</evidence>
<keyword evidence="1" id="KW-1133">Transmembrane helix</keyword>
<keyword evidence="4" id="KW-1185">Reference proteome</keyword>
<feature type="transmembrane region" description="Helical" evidence="1">
    <location>
        <begin position="295"/>
        <end position="313"/>
    </location>
</feature>
<sequence>MQMLFTVQFFALTVLFFLKTVDAAADTRARVYFDDVGDIVVGQTVSLYIDIDTDDEKLGPFLFPDIAVDGIIILQPEQLGTSYSKTEKGQQIIGIRKKYAVIPKRSGELTIPAVTVSWSETPEKSIATEPVSFQVTVPPGAKNLARLIVGKNIEILQEIVPAETEIKQGDAITRTIRITAQDTLALTLPPAEFATIDGLTAYPETPQLSDNINRGQYSAQRIDRVVYIAETAGNVTVPEISYEIWDLPKKAIDIVTLPAVSYEVAKIANASLSAPYSNRIRRVLVNLIDALRTNLISILWILICVAGCGYIAYRYGQQAIDTIANYRRQYKRSEKYIFKRLRRRCGKLSPPALRNDIWAWLSVLCKKDGIFTLANVDGCITDIKNKAFLHTLLRAPYAASKNGDALTPSEIRTGIVNLRRDILQTFARHPSRSNAITLNPMTKKA</sequence>
<evidence type="ECO:0000313" key="3">
    <source>
        <dbReference type="EMBL" id="USG59806.1"/>
    </source>
</evidence>
<feature type="signal peptide" evidence="2">
    <location>
        <begin position="1"/>
        <end position="23"/>
    </location>
</feature>